<comment type="caution">
    <text evidence="1">The sequence shown here is derived from an EMBL/GenBank/DDBJ whole genome shotgun (WGS) entry which is preliminary data.</text>
</comment>
<proteinExistence type="predicted"/>
<dbReference type="Proteomes" id="UP000263957">
    <property type="component" value="Unassembled WGS sequence"/>
</dbReference>
<reference evidence="1 2" key="1">
    <citation type="journal article" date="2018" name="Nat. Biotechnol.">
        <title>A standardized bacterial taxonomy based on genome phylogeny substantially revises the tree of life.</title>
        <authorList>
            <person name="Parks D.H."/>
            <person name="Chuvochina M."/>
            <person name="Waite D.W."/>
            <person name="Rinke C."/>
            <person name="Skarshewski A."/>
            <person name="Chaumeil P.A."/>
            <person name="Hugenholtz P."/>
        </authorList>
    </citation>
    <scope>NUCLEOTIDE SEQUENCE [LARGE SCALE GENOMIC DNA]</scope>
    <source>
        <strain evidence="1">UBA10378</strain>
    </source>
</reference>
<name>A0A356W5J3_9PROT</name>
<organism evidence="1 2">
    <name type="scientific">Hyphomonas atlantica</name>
    <dbReference type="NCBI Taxonomy" id="1280948"/>
    <lineage>
        <taxon>Bacteria</taxon>
        <taxon>Pseudomonadati</taxon>
        <taxon>Pseudomonadota</taxon>
        <taxon>Alphaproteobacteria</taxon>
        <taxon>Hyphomonadales</taxon>
        <taxon>Hyphomonadaceae</taxon>
        <taxon>Hyphomonas</taxon>
    </lineage>
</organism>
<protein>
    <submittedName>
        <fullName evidence="1">Uncharacterized protein</fullName>
    </submittedName>
</protein>
<evidence type="ECO:0000313" key="2">
    <source>
        <dbReference type="Proteomes" id="UP000263957"/>
    </source>
</evidence>
<evidence type="ECO:0000313" key="1">
    <source>
        <dbReference type="EMBL" id="HBQ48613.1"/>
    </source>
</evidence>
<gene>
    <name evidence="1" type="ORF">DD728_06975</name>
</gene>
<dbReference type="AlphaFoldDB" id="A0A356W5J3"/>
<sequence length="228" mass="25391">MQARSDSSLFGLIEFWWSVASYLASSAQTGLGLWPIPAKPFLPRAEHERLGGLVTFLEAILRRLLYLEAEDLGGLPSRSLNGIVSVPTRPQPHQDVLPGKALGSEPRFRLMESTPRKATNPPPKQFRTGPRIRFLDEPAPVDLRDYPALPTDILPSGILIRRLRAINHALDHPGQYITRMRRLIGAAAPVLRTACPPVFRSRRLKHLQQESARDLHAVAMMAHAPDTS</sequence>
<dbReference type="EMBL" id="DOGS01000139">
    <property type="protein sequence ID" value="HBQ48613.1"/>
    <property type="molecule type" value="Genomic_DNA"/>
</dbReference>
<accession>A0A356W5J3</accession>